<keyword evidence="3" id="KW-1185">Reference proteome</keyword>
<evidence type="ECO:0000313" key="3">
    <source>
        <dbReference type="Proteomes" id="UP000730482"/>
    </source>
</evidence>
<dbReference type="SUPFAM" id="SSF54001">
    <property type="entry name" value="Cysteine proteinases"/>
    <property type="match status" value="1"/>
</dbReference>
<protein>
    <submittedName>
        <fullName evidence="2">Arylamine N-acetyltransferase</fullName>
    </submittedName>
</protein>
<dbReference type="EMBL" id="JAAFYZ010000086">
    <property type="protein sequence ID" value="MBS2549921.1"/>
    <property type="molecule type" value="Genomic_DNA"/>
</dbReference>
<dbReference type="InterPro" id="IPR038765">
    <property type="entry name" value="Papain-like_cys_pep_sf"/>
</dbReference>
<dbReference type="RefSeq" id="WP_212011786.1">
    <property type="nucleotide sequence ID" value="NZ_JAAFYZ010000086.1"/>
</dbReference>
<dbReference type="Proteomes" id="UP000730482">
    <property type="component" value="Unassembled WGS sequence"/>
</dbReference>
<reference evidence="2 3" key="1">
    <citation type="submission" date="2020-02" db="EMBL/GenBank/DDBJ databases">
        <title>Acidophilic actinobacteria isolated from forest soil.</title>
        <authorList>
            <person name="Golinska P."/>
        </authorList>
    </citation>
    <scope>NUCLEOTIDE SEQUENCE [LARGE SCALE GENOMIC DNA]</scope>
    <source>
        <strain evidence="2 3">NL8</strain>
    </source>
</reference>
<comment type="similarity">
    <text evidence="1">Belongs to the arylamine N-acetyltransferase family.</text>
</comment>
<dbReference type="PANTHER" id="PTHR11786:SF0">
    <property type="entry name" value="ARYLAMINE N-ACETYLTRANSFERASE 4-RELATED"/>
    <property type="match status" value="1"/>
</dbReference>
<dbReference type="PANTHER" id="PTHR11786">
    <property type="entry name" value="N-HYDROXYARYLAMINE O-ACETYLTRANSFERASE"/>
    <property type="match status" value="1"/>
</dbReference>
<proteinExistence type="inferred from homology"/>
<comment type="caution">
    <text evidence="2">The sequence shown here is derived from an EMBL/GenBank/DDBJ whole genome shotgun (WGS) entry which is preliminary data.</text>
</comment>
<dbReference type="Gene3D" id="2.40.128.150">
    <property type="entry name" value="Cysteine proteinases"/>
    <property type="match status" value="1"/>
</dbReference>
<dbReference type="InterPro" id="IPR001447">
    <property type="entry name" value="Arylamine_N-AcTrfase"/>
</dbReference>
<organism evidence="2 3">
    <name type="scientific">Catenulispora pinistramenti</name>
    <dbReference type="NCBI Taxonomy" id="2705254"/>
    <lineage>
        <taxon>Bacteria</taxon>
        <taxon>Bacillati</taxon>
        <taxon>Actinomycetota</taxon>
        <taxon>Actinomycetes</taxon>
        <taxon>Catenulisporales</taxon>
        <taxon>Catenulisporaceae</taxon>
        <taxon>Catenulispora</taxon>
    </lineage>
</organism>
<accession>A0ABS5KV37</accession>
<evidence type="ECO:0000313" key="2">
    <source>
        <dbReference type="EMBL" id="MBS2549921.1"/>
    </source>
</evidence>
<gene>
    <name evidence="2" type="ORF">KGQ19_23940</name>
</gene>
<evidence type="ECO:0000256" key="1">
    <source>
        <dbReference type="ARBA" id="ARBA00006547"/>
    </source>
</evidence>
<dbReference type="Gene3D" id="3.30.2140.10">
    <property type="entry name" value="Arylamine N-acetyltransferase"/>
    <property type="match status" value="1"/>
</dbReference>
<name>A0ABS5KV37_9ACTN</name>
<dbReference type="Pfam" id="PF00797">
    <property type="entry name" value="Acetyltransf_2"/>
    <property type="match status" value="1"/>
</dbReference>
<sequence length="292" mass="32055">MPELSADQITAYLDRIGVRDALQDTLKDASRGAASRAASKDALKAALKDALKPDVDTLRLLHRAHVLTVPFENLSVHLPGEETSLELPALVDKIVTRRRGGFCYELNGLFAALLEAIGFGVERMAARTYSAERGAFTNSPLDHLALRVTDAAGEVWLADVGFGKHSELPLRYTERGAQRDPFGTFQLVETADGLLDVQLNGSPQYRIDPRALELADFEMGRWWQVTSPASVFRRNLMCSLPTPDGRVTLNGRRLITTDADGRREKVLKEDAAVLAAYRELFGIELAAVPTIA</sequence>